<reference evidence="2 3" key="1">
    <citation type="submission" date="2014-02" db="EMBL/GenBank/DDBJ databases">
        <title>Single nucleus genome sequencing reveals high similarity among nuclei of an endomycorrhizal fungus.</title>
        <authorList>
            <person name="Lin K."/>
            <person name="Geurts R."/>
            <person name="Zhang Z."/>
            <person name="Limpens E."/>
            <person name="Saunders D.G."/>
            <person name="Mu D."/>
            <person name="Pang E."/>
            <person name="Cao H."/>
            <person name="Cha H."/>
            <person name="Lin T."/>
            <person name="Zhou Q."/>
            <person name="Shang Y."/>
            <person name="Li Y."/>
            <person name="Ivanov S."/>
            <person name="Sharma T."/>
            <person name="Velzen R.V."/>
            <person name="Ruijter N.D."/>
            <person name="Aanen D.K."/>
            <person name="Win J."/>
            <person name="Kamoun S."/>
            <person name="Bisseling T."/>
            <person name="Huang S."/>
        </authorList>
    </citation>
    <scope>NUCLEOTIDE SEQUENCE [LARGE SCALE GENOMIC DNA]</scope>
    <source>
        <strain evidence="3">DAOM197198w</strain>
    </source>
</reference>
<protein>
    <submittedName>
        <fullName evidence="2">Rad53p</fullName>
    </submittedName>
</protein>
<evidence type="ECO:0000259" key="1">
    <source>
        <dbReference type="PROSITE" id="PS50011"/>
    </source>
</evidence>
<dbReference type="Pfam" id="PF07714">
    <property type="entry name" value="PK_Tyr_Ser-Thr"/>
    <property type="match status" value="1"/>
</dbReference>
<organism evidence="2 3">
    <name type="scientific">Rhizophagus irregularis (strain DAOM 197198w)</name>
    <name type="common">Glomus intraradices</name>
    <dbReference type="NCBI Taxonomy" id="1432141"/>
    <lineage>
        <taxon>Eukaryota</taxon>
        <taxon>Fungi</taxon>
        <taxon>Fungi incertae sedis</taxon>
        <taxon>Mucoromycota</taxon>
        <taxon>Glomeromycotina</taxon>
        <taxon>Glomeromycetes</taxon>
        <taxon>Glomerales</taxon>
        <taxon>Glomeraceae</taxon>
        <taxon>Rhizophagus</taxon>
    </lineage>
</organism>
<dbReference type="InterPro" id="IPR000719">
    <property type="entry name" value="Prot_kinase_dom"/>
</dbReference>
<dbReference type="Proteomes" id="UP000022910">
    <property type="component" value="Unassembled WGS sequence"/>
</dbReference>
<dbReference type="HOGENOM" id="CLU_000288_7_8_1"/>
<dbReference type="GO" id="GO:0005737">
    <property type="term" value="C:cytoplasm"/>
    <property type="evidence" value="ECO:0007669"/>
    <property type="project" value="TreeGrafter"/>
</dbReference>
<dbReference type="InterPro" id="IPR001245">
    <property type="entry name" value="Ser-Thr/Tyr_kinase_cat_dom"/>
</dbReference>
<comment type="caution">
    <text evidence="2">The sequence shown here is derived from an EMBL/GenBank/DDBJ whole genome shotgun (WGS) entry which is preliminary data.</text>
</comment>
<dbReference type="SMART" id="SM00220">
    <property type="entry name" value="S_TKc"/>
    <property type="match status" value="1"/>
</dbReference>
<dbReference type="PROSITE" id="PS50011">
    <property type="entry name" value="PROTEIN_KINASE_DOM"/>
    <property type="match status" value="1"/>
</dbReference>
<gene>
    <name evidence="2" type="ORF">RirG_205760</name>
</gene>
<accession>A0A015ITJ2</accession>
<dbReference type="OrthoDB" id="2355416at2759"/>
<dbReference type="InterPro" id="IPR011009">
    <property type="entry name" value="Kinase-like_dom_sf"/>
</dbReference>
<dbReference type="PANTHER" id="PTHR23257">
    <property type="entry name" value="SERINE-THREONINE PROTEIN KINASE"/>
    <property type="match status" value="1"/>
</dbReference>
<evidence type="ECO:0000313" key="2">
    <source>
        <dbReference type="EMBL" id="EXX57595.1"/>
    </source>
</evidence>
<dbReference type="SUPFAM" id="SSF56112">
    <property type="entry name" value="Protein kinase-like (PK-like)"/>
    <property type="match status" value="1"/>
</dbReference>
<sequence>MSSQDDITCRKCGEIYTEINYKWCEPCQINDLKQNFTNWTSGNEKIDELIQEMQLKIENYDDMIVEWIPYNQFNGIKEMDKDNYNIINSALWVDGPLKFNYEKIERNRIPNKKVVLKYLVDSQNNIINEFLREAKSYTIENDDHSNMITIYGISQNIDTKDYIMVLQDCYCDNCGKIYTDIKHKWCKPCQINNLKQNFVNWTSGDEIVDKLIQEIQLKIDNLDDTISEWIPYDQFNYIKEIGMSLYSAIWMNGPLCYNYDKMEWKRKPNEKINLINFGDSLNYNEDKPKFIEDYIIKLYGISQNPDTKNYILILQDCYCEYCGKIYTYVRYKWCNPCQINNLKQNFANWTSGNEKINELIQEMQLKINKHDDVIVEWIPFNQFNDIKKLNKDNSTPLYSAIWTDGLLEYNYDKMEQERMPNKEIALKFLSNQQNNDMTNKFLNEIKSYFVEYDDIIKIYGISQNPTTRDYIMVLQNGYCEICNNIFSSIRYKWCKQCLINDLKRNFTSWTSESEKIDEFIQQMQLKIDKLNDTIIEWIPFNQFNNIEMEVLYEDAKLYSVIFINGPLYYNYDKMKWERKPNEKVTLISLNTLQYNTDKFLNEIETYINEKRIRNKVISASKLFNKHIELSNIENHENYGNNIIKVYGISQNPDSKDYIMVLQDWCCENCGMLYKDRSYKWCNPCQINNLKQNFVNWTSGNEIIDEVIQDMQLRIKEHNNNVVEWIPYNQFNNIEKIIQGDFFTLYSANWMNGLLDYDYYKWKRIQNKGVTLKYLHNSQDITSECLNEQIKPYDIVIDEDSYIYNPPKIYGISQNPNTKNYVLVLENENHCETCGEIYTSIYIKWCESCQINNLIMNFKNWTSGSKIIDRFIQEIQLELKSNNDIIVEWIPYNQFDNIKRIGESDFAILYSAIWVNGPLKYNNVKWKRMPNEKVALKYLCNSQNITNEFLNEETNVSKMYGISQNPDTKNYILVFQDGILCDKCVKIYTNTSNEWCKLCQISNLRQNFANWTSGNKQIDELIQDMQLKINTKYDDIVEWIPYNKFNDIKKMGNSSALYSAMWIDDSSEYNCNKMKQNRMPDKKVTLKYFDNLQNNNECLNEIKSYFIECNNIIKIYGMSQNPDTKDYIMVIENGKHCETCSEIYTSIWGKWCKSCQINSLKNNFVNWTSGNKKIDELIQKMQLKISKQNDTIVEWIPYNQFNDIEKISNNDFTILYSTIWMDGPLKYGEWKRVPNKKATLKYISNTQNVNNEFLNEVKTYFINANNLQLNPKTYGISQDPNTKDYVIILEDCYCKKCGNQYTVIEHKWCKQCQIKDLKNDFANWTSGNKKIDELIQEMQLKINKWNDIIVEWIPYDQFNHIMKIGKGGFSTVYSAIWENGQLRYSPSYEGLERVHGISVALKCLNNSQDISDGFLNEVKNYSISNDNILKIYGISQNPYTKDYIIVLELASKNFVNYKYIKKPWYWIEKLCILDKVIGCLKSIHDNQMVHRDLHTGNILILPTFEISLIDFISVNGSRIANVNKICISDMGLSREVGNISNTEETKVYGVMPYVAPEVLRGKPYTQAADIYSFGMIMYFVATRKQPFADCAHDDILALKICNGIRPEINGQEAPKWYIELMKKCWNSNANNRPKAIEIKEEINKQIEVIKKNRKYRFLYIGSNQSIHPNACYTSRLLNPFTKDLPKYDNINNDSVEIIDFTK</sequence>
<dbReference type="GO" id="GO:0004672">
    <property type="term" value="F:protein kinase activity"/>
    <property type="evidence" value="ECO:0007669"/>
    <property type="project" value="InterPro"/>
</dbReference>
<dbReference type="GO" id="GO:0007165">
    <property type="term" value="P:signal transduction"/>
    <property type="evidence" value="ECO:0007669"/>
    <property type="project" value="TreeGrafter"/>
</dbReference>
<feature type="domain" description="Protein kinase" evidence="1">
    <location>
        <begin position="1357"/>
        <end position="1657"/>
    </location>
</feature>
<dbReference type="InterPro" id="IPR050167">
    <property type="entry name" value="Ser_Thr_protein_kinase"/>
</dbReference>
<evidence type="ECO:0000313" key="3">
    <source>
        <dbReference type="Proteomes" id="UP000022910"/>
    </source>
</evidence>
<dbReference type="Gene3D" id="1.10.510.10">
    <property type="entry name" value="Transferase(Phosphotransferase) domain 1"/>
    <property type="match status" value="1"/>
</dbReference>
<dbReference type="GO" id="GO:0005524">
    <property type="term" value="F:ATP binding"/>
    <property type="evidence" value="ECO:0007669"/>
    <property type="project" value="InterPro"/>
</dbReference>
<name>A0A015ITJ2_RHIIW</name>
<proteinExistence type="predicted"/>
<dbReference type="EMBL" id="JEMT01027327">
    <property type="protein sequence ID" value="EXX57595.1"/>
    <property type="molecule type" value="Genomic_DNA"/>
</dbReference>
<dbReference type="PANTHER" id="PTHR23257:SF963">
    <property type="entry name" value="AT08303P"/>
    <property type="match status" value="1"/>
</dbReference>
<keyword evidence="3" id="KW-1185">Reference proteome</keyword>